<feature type="transmembrane region" description="Helical" evidence="1">
    <location>
        <begin position="12"/>
        <end position="34"/>
    </location>
</feature>
<accession>A0ABT8K4R3</accession>
<evidence type="ECO:0000313" key="2">
    <source>
        <dbReference type="EMBL" id="MDN4611537.1"/>
    </source>
</evidence>
<feature type="transmembrane region" description="Helical" evidence="1">
    <location>
        <begin position="69"/>
        <end position="93"/>
    </location>
</feature>
<organism evidence="2 3">
    <name type="scientific">Arthrobacter burdickii</name>
    <dbReference type="NCBI Taxonomy" id="3035920"/>
    <lineage>
        <taxon>Bacteria</taxon>
        <taxon>Bacillati</taxon>
        <taxon>Actinomycetota</taxon>
        <taxon>Actinomycetes</taxon>
        <taxon>Micrococcales</taxon>
        <taxon>Micrococcaceae</taxon>
        <taxon>Arthrobacter</taxon>
    </lineage>
</organism>
<reference evidence="2" key="1">
    <citation type="submission" date="2023-06" db="EMBL/GenBank/DDBJ databases">
        <title>MT1 and MT2 Draft Genomes of Novel Species.</title>
        <authorList>
            <person name="Venkateswaran K."/>
        </authorList>
    </citation>
    <scope>NUCLEOTIDE SEQUENCE</scope>
    <source>
        <strain evidence="2">IIF3SC-B10</strain>
    </source>
</reference>
<dbReference type="Proteomes" id="UP001174209">
    <property type="component" value="Unassembled WGS sequence"/>
</dbReference>
<keyword evidence="1" id="KW-1133">Transmembrane helix</keyword>
<protein>
    <submittedName>
        <fullName evidence="2">Uncharacterized protein</fullName>
    </submittedName>
</protein>
<sequence>MGEVAGAESDVTWVGTLAGVLGPGVAVGALLGWAEHLRQTGGRRGWRWLALTPLLFIVAPLAMPGALAALVTTGIGGGAIMVPLIGLAGGYALSGRGRVWTRAACGLLALSIIPLWAVMAPLAGGSALAVGTPRGALVALHFYALLAVLSLACSAPFRPVVDVGRSLEPKAADERL</sequence>
<keyword evidence="1" id="KW-0812">Transmembrane</keyword>
<feature type="transmembrane region" description="Helical" evidence="1">
    <location>
        <begin position="105"/>
        <end position="130"/>
    </location>
</feature>
<name>A0ABT8K4R3_9MICC</name>
<evidence type="ECO:0000313" key="3">
    <source>
        <dbReference type="Proteomes" id="UP001174209"/>
    </source>
</evidence>
<dbReference type="EMBL" id="JAROCG010000001">
    <property type="protein sequence ID" value="MDN4611537.1"/>
    <property type="molecule type" value="Genomic_DNA"/>
</dbReference>
<comment type="caution">
    <text evidence="2">The sequence shown here is derived from an EMBL/GenBank/DDBJ whole genome shotgun (WGS) entry which is preliminary data.</text>
</comment>
<keyword evidence="1" id="KW-0472">Membrane</keyword>
<gene>
    <name evidence="2" type="ORF">P5G52_11750</name>
</gene>
<feature type="transmembrane region" description="Helical" evidence="1">
    <location>
        <begin position="46"/>
        <end position="63"/>
    </location>
</feature>
<proteinExistence type="predicted"/>
<dbReference type="RefSeq" id="WP_301227570.1">
    <property type="nucleotide sequence ID" value="NZ_JAROCG010000001.1"/>
</dbReference>
<evidence type="ECO:0000256" key="1">
    <source>
        <dbReference type="SAM" id="Phobius"/>
    </source>
</evidence>
<feature type="transmembrane region" description="Helical" evidence="1">
    <location>
        <begin position="136"/>
        <end position="157"/>
    </location>
</feature>
<keyword evidence="3" id="KW-1185">Reference proteome</keyword>